<organism evidence="2 3">
    <name type="scientific">Pseudobacter ginsenosidimutans</name>
    <dbReference type="NCBI Taxonomy" id="661488"/>
    <lineage>
        <taxon>Bacteria</taxon>
        <taxon>Pseudomonadati</taxon>
        <taxon>Bacteroidota</taxon>
        <taxon>Chitinophagia</taxon>
        <taxon>Chitinophagales</taxon>
        <taxon>Chitinophagaceae</taxon>
        <taxon>Pseudobacter</taxon>
    </lineage>
</organism>
<name>A0A4V2EZ40_9BACT</name>
<feature type="signal peptide" evidence="1">
    <location>
        <begin position="1"/>
        <end position="28"/>
    </location>
</feature>
<evidence type="ECO:0000313" key="2">
    <source>
        <dbReference type="EMBL" id="RZS65160.1"/>
    </source>
</evidence>
<sequence>MRNINYTTMMVKRFYYLCCLLLFGPSCGQTSEDSIIQGKSAPAPVDSATASITIIRDGNKIASYESRTANAVLDSDVLMIEMNSPDSKFSMMGYIGGSRSGKYVLDQRQQRGKASISIYHDGSGIPASLTPTEGQFSLIAMNGKSCSGSFSGSLKDQQGNTYTIRGYFSKVAVRNIQAGK</sequence>
<protein>
    <submittedName>
        <fullName evidence="2">Uncharacterized protein</fullName>
    </submittedName>
</protein>
<proteinExistence type="predicted"/>
<gene>
    <name evidence="2" type="ORF">EV199_5916</name>
</gene>
<reference evidence="2 3" key="1">
    <citation type="submission" date="2019-02" db="EMBL/GenBank/DDBJ databases">
        <title>Genomic Encyclopedia of Type Strains, Phase IV (KMG-IV): sequencing the most valuable type-strain genomes for metagenomic binning, comparative biology and taxonomic classification.</title>
        <authorList>
            <person name="Goeker M."/>
        </authorList>
    </citation>
    <scope>NUCLEOTIDE SEQUENCE [LARGE SCALE GENOMIC DNA]</scope>
    <source>
        <strain evidence="2 3">DSM 18116</strain>
    </source>
</reference>
<evidence type="ECO:0000256" key="1">
    <source>
        <dbReference type="SAM" id="SignalP"/>
    </source>
</evidence>
<comment type="caution">
    <text evidence="2">The sequence shown here is derived from an EMBL/GenBank/DDBJ whole genome shotgun (WGS) entry which is preliminary data.</text>
</comment>
<keyword evidence="1" id="KW-0732">Signal</keyword>
<dbReference type="AlphaFoldDB" id="A0A4V2EZ40"/>
<accession>A0A4V2EZ40</accession>
<dbReference type="EMBL" id="SGXA01000006">
    <property type="protein sequence ID" value="RZS65160.1"/>
    <property type="molecule type" value="Genomic_DNA"/>
</dbReference>
<evidence type="ECO:0000313" key="3">
    <source>
        <dbReference type="Proteomes" id="UP000293874"/>
    </source>
</evidence>
<keyword evidence="3" id="KW-1185">Reference proteome</keyword>
<feature type="chain" id="PRO_5020507963" evidence="1">
    <location>
        <begin position="29"/>
        <end position="180"/>
    </location>
</feature>
<dbReference type="Proteomes" id="UP000293874">
    <property type="component" value="Unassembled WGS sequence"/>
</dbReference>